<evidence type="ECO:0000313" key="4">
    <source>
        <dbReference type="Proteomes" id="UP001140094"/>
    </source>
</evidence>
<sequence>MPRAKKSKLSRKELQHLKEYGELDPLSSVNDEKDLDNLISNALSRSGYGKFTGKLRSGKNSTSESRYQKGLSKQKKPNNTRVDAYTRLLKSFGAASDKAAHIGAVVSDDEELGDSKDMDVMDNVSDAQDSREAAVNGASAGDKSDEEMQSDSRSDSEEEYEIDAVDTNDLESDEDDSAVATIVEKAKDDSSEPCEAYDYMERHYADDDSELAHKKLAAVTNKEYEHTTTEDAALGMCVVYNVAGEKVKPANPRPLKQRLVKPFHKLNKGRTELTRFQQGMFNWFDHYRDMVFGGRTQENEDELTTAYAAHAMNHVAKAKDREHKNNAKL</sequence>
<dbReference type="InterPro" id="IPR010678">
    <property type="entry name" value="UTP25"/>
</dbReference>
<organism evidence="3 4">
    <name type="scientific">Coemansia guatemalensis</name>
    <dbReference type="NCBI Taxonomy" id="2761395"/>
    <lineage>
        <taxon>Eukaryota</taxon>
        <taxon>Fungi</taxon>
        <taxon>Fungi incertae sedis</taxon>
        <taxon>Zoopagomycota</taxon>
        <taxon>Kickxellomycotina</taxon>
        <taxon>Kickxellomycetes</taxon>
        <taxon>Kickxellales</taxon>
        <taxon>Kickxellaceae</taxon>
        <taxon>Coemansia</taxon>
    </lineage>
</organism>
<dbReference type="EMBL" id="JANBUO010003178">
    <property type="protein sequence ID" value="KAJ2792291.1"/>
    <property type="molecule type" value="Genomic_DNA"/>
</dbReference>
<keyword evidence="4" id="KW-1185">Reference proteome</keyword>
<accession>A0A9W8HU58</accession>
<feature type="compositionally biased region" description="Acidic residues" evidence="1">
    <location>
        <begin position="156"/>
        <end position="175"/>
    </location>
</feature>
<protein>
    <submittedName>
        <fullName evidence="3">rRNA-binding ribosome biosynthesis protein utp25</fullName>
    </submittedName>
</protein>
<evidence type="ECO:0000313" key="3">
    <source>
        <dbReference type="EMBL" id="KAJ2792291.1"/>
    </source>
</evidence>
<dbReference type="InterPro" id="IPR053940">
    <property type="entry name" value="UTP25_NTPase-like"/>
</dbReference>
<dbReference type="GO" id="GO:0032040">
    <property type="term" value="C:small-subunit processome"/>
    <property type="evidence" value="ECO:0007669"/>
    <property type="project" value="TreeGrafter"/>
</dbReference>
<dbReference type="PANTHER" id="PTHR12933">
    <property type="entry name" value="ORF PROTEIN-RELATED"/>
    <property type="match status" value="1"/>
</dbReference>
<gene>
    <name evidence="3" type="primary">UTP25_2</name>
    <name evidence="3" type="ORF">H4R20_006762</name>
</gene>
<dbReference type="Pfam" id="PF22916">
    <property type="entry name" value="UTP25_NTPase-like"/>
    <property type="match status" value="1"/>
</dbReference>
<evidence type="ECO:0000256" key="1">
    <source>
        <dbReference type="SAM" id="MobiDB-lite"/>
    </source>
</evidence>
<feature type="region of interest" description="Disordered" evidence="1">
    <location>
        <begin position="99"/>
        <end position="175"/>
    </location>
</feature>
<feature type="region of interest" description="Disordered" evidence="1">
    <location>
        <begin position="45"/>
        <end position="82"/>
    </location>
</feature>
<evidence type="ECO:0000259" key="2">
    <source>
        <dbReference type="Pfam" id="PF22916"/>
    </source>
</evidence>
<name>A0A9W8HU58_9FUNG</name>
<dbReference type="PANTHER" id="PTHR12933:SF0">
    <property type="entry name" value="U3 SMALL NUCLEOLAR RNA-ASSOCIATED PROTEIN 25 HOMOLOG"/>
    <property type="match status" value="1"/>
</dbReference>
<dbReference type="AlphaFoldDB" id="A0A9W8HU58"/>
<dbReference type="GO" id="GO:0034511">
    <property type="term" value="F:U3 snoRNA binding"/>
    <property type="evidence" value="ECO:0007669"/>
    <property type="project" value="InterPro"/>
</dbReference>
<dbReference type="GO" id="GO:0019843">
    <property type="term" value="F:rRNA binding"/>
    <property type="evidence" value="ECO:0007669"/>
    <property type="project" value="TreeGrafter"/>
</dbReference>
<proteinExistence type="predicted"/>
<comment type="caution">
    <text evidence="3">The sequence shown here is derived from an EMBL/GenBank/DDBJ whole genome shotgun (WGS) entry which is preliminary data.</text>
</comment>
<dbReference type="OrthoDB" id="5556118at2759"/>
<dbReference type="Proteomes" id="UP001140094">
    <property type="component" value="Unassembled WGS sequence"/>
</dbReference>
<dbReference type="GO" id="GO:0000462">
    <property type="term" value="P:maturation of SSU-rRNA from tricistronic rRNA transcript (SSU-rRNA, 5.8S rRNA, LSU-rRNA)"/>
    <property type="evidence" value="ECO:0007669"/>
    <property type="project" value="TreeGrafter"/>
</dbReference>
<feature type="non-terminal residue" evidence="3">
    <location>
        <position position="329"/>
    </location>
</feature>
<feature type="domain" description="UTP25 NTP hydrolase-like" evidence="2">
    <location>
        <begin position="287"/>
        <end position="329"/>
    </location>
</feature>
<reference evidence="3" key="1">
    <citation type="submission" date="2022-07" db="EMBL/GenBank/DDBJ databases">
        <title>Phylogenomic reconstructions and comparative analyses of Kickxellomycotina fungi.</title>
        <authorList>
            <person name="Reynolds N.K."/>
            <person name="Stajich J.E."/>
            <person name="Barry K."/>
            <person name="Grigoriev I.V."/>
            <person name="Crous P."/>
            <person name="Smith M.E."/>
        </authorList>
    </citation>
    <scope>NUCLEOTIDE SEQUENCE</scope>
    <source>
        <strain evidence="3">NRRL 1565</strain>
    </source>
</reference>